<dbReference type="RefSeq" id="WP_344656519.1">
    <property type="nucleotide sequence ID" value="NZ_BAAAQM010000007.1"/>
</dbReference>
<reference evidence="2 3" key="1">
    <citation type="journal article" date="2019" name="Int. J. Syst. Evol. Microbiol.">
        <title>The Global Catalogue of Microorganisms (GCM) 10K type strain sequencing project: providing services to taxonomists for standard genome sequencing and annotation.</title>
        <authorList>
            <consortium name="The Broad Institute Genomics Platform"/>
            <consortium name="The Broad Institute Genome Sequencing Center for Infectious Disease"/>
            <person name="Wu L."/>
            <person name="Ma J."/>
        </authorList>
    </citation>
    <scope>NUCLEOTIDE SEQUENCE [LARGE SCALE GENOMIC DNA]</scope>
    <source>
        <strain evidence="2 3">JCM 16013</strain>
    </source>
</reference>
<evidence type="ECO:0000313" key="3">
    <source>
        <dbReference type="Proteomes" id="UP001499854"/>
    </source>
</evidence>
<proteinExistence type="predicted"/>
<protein>
    <submittedName>
        <fullName evidence="2">Uncharacterized protein</fullName>
    </submittedName>
</protein>
<name>A0ABN2R222_9ACTN</name>
<evidence type="ECO:0000256" key="1">
    <source>
        <dbReference type="SAM" id="MobiDB-lite"/>
    </source>
</evidence>
<sequence>MTIGADDTTTPLSVPAAAERVLDLTQAARPEDLPVILGALTATELAAGVARMGRRLPEPVVDHVIEHGPPGARRALAWQLRLPLRHAGVLGYDTARRKLLRLADPEVDRALFGRLDQVGVAWVRAAILRDRTGPDGEAIIPPDLRAKLVAFLDTAVLPRSPADLADTDTGDPDFELLRVLAGARDQALALPAARILGLAEPIPSRRPGWRDQTWVQGWDRPGVGSRSWALDWDEILDLAAGHRDVAGDRGRFLGHVKGLDEAAAREDIPEDVRQSLLARYPQAAWHAGAPDVRTLRRIPAALKALEPVWGEVVEEPEFRLAIRLLIIRGLSLGTLTAAEVLEHAVPASAVLDLAWRAGDGVVAASRGRSDLARELRRRLRERIGRDDMLWYTLLVRSFMWSGTVAELIDSVADLGPDNAMPPEESAVDGDSANVLMVFAPRTVAEEFLGDDDDVLTPEQVFLLHHRPLAPGLIDRALDPGAGPDALGALLRNPATPASALRRLLHNPVDPVATRLSLLCLCLDPDIRYAALELLEKQGVAWAQITHFVKNLGEANVYRLVAAAPTAERLHFLLRKFGRYLGPDTTALLFGRLAAEAGPEPVWDVATFLDGAVDAVDPMVRASMVQADAEPLLRAAEIAAARDLPGVTIPDPRTDPVPHPDDPSRWPLEDAVRRRLDGRPERWQAVVRRLMSVGPLDYPGLAALVEMTVAEMPDASDGVDDADDGEYTGDGDGEYTDYGDGDGDSDSDSDSDDYDDYAGAAESAGEDR</sequence>
<feature type="compositionally biased region" description="Acidic residues" evidence="1">
    <location>
        <begin position="716"/>
        <end position="755"/>
    </location>
</feature>
<dbReference type="EMBL" id="BAAAQM010000007">
    <property type="protein sequence ID" value="GAA1961991.1"/>
    <property type="molecule type" value="Genomic_DNA"/>
</dbReference>
<feature type="region of interest" description="Disordered" evidence="1">
    <location>
        <begin position="645"/>
        <end position="668"/>
    </location>
</feature>
<evidence type="ECO:0000313" key="2">
    <source>
        <dbReference type="EMBL" id="GAA1961991.1"/>
    </source>
</evidence>
<feature type="region of interest" description="Disordered" evidence="1">
    <location>
        <begin position="713"/>
        <end position="767"/>
    </location>
</feature>
<keyword evidence="3" id="KW-1185">Reference proteome</keyword>
<comment type="caution">
    <text evidence="2">The sequence shown here is derived from an EMBL/GenBank/DDBJ whole genome shotgun (WGS) entry which is preliminary data.</text>
</comment>
<feature type="compositionally biased region" description="Low complexity" evidence="1">
    <location>
        <begin position="756"/>
        <end position="767"/>
    </location>
</feature>
<dbReference type="Proteomes" id="UP001499854">
    <property type="component" value="Unassembled WGS sequence"/>
</dbReference>
<feature type="compositionally biased region" description="Basic and acidic residues" evidence="1">
    <location>
        <begin position="651"/>
        <end position="668"/>
    </location>
</feature>
<accession>A0ABN2R222</accession>
<gene>
    <name evidence="2" type="ORF">GCM10009838_18450</name>
</gene>
<organism evidence="2 3">
    <name type="scientific">Catenulispora subtropica</name>
    <dbReference type="NCBI Taxonomy" id="450798"/>
    <lineage>
        <taxon>Bacteria</taxon>
        <taxon>Bacillati</taxon>
        <taxon>Actinomycetota</taxon>
        <taxon>Actinomycetes</taxon>
        <taxon>Catenulisporales</taxon>
        <taxon>Catenulisporaceae</taxon>
        <taxon>Catenulispora</taxon>
    </lineage>
</organism>